<dbReference type="InterPro" id="IPR006852">
    <property type="entry name" value="TOD1_MUCI70"/>
</dbReference>
<accession>A0AAD3XYC6</accession>
<comment type="caution">
    <text evidence="4">The sequence shown here is derived from an EMBL/GenBank/DDBJ whole genome shotgun (WGS) entry which is preliminary data.</text>
</comment>
<organism evidence="4 5">
    <name type="scientific">Nepenthes gracilis</name>
    <name type="common">Slender pitcher plant</name>
    <dbReference type="NCBI Taxonomy" id="150966"/>
    <lineage>
        <taxon>Eukaryota</taxon>
        <taxon>Viridiplantae</taxon>
        <taxon>Streptophyta</taxon>
        <taxon>Embryophyta</taxon>
        <taxon>Tracheophyta</taxon>
        <taxon>Spermatophyta</taxon>
        <taxon>Magnoliopsida</taxon>
        <taxon>eudicotyledons</taxon>
        <taxon>Gunneridae</taxon>
        <taxon>Pentapetalae</taxon>
        <taxon>Caryophyllales</taxon>
        <taxon>Nepenthaceae</taxon>
        <taxon>Nepenthes</taxon>
    </lineage>
</organism>
<evidence type="ECO:0000256" key="1">
    <source>
        <dbReference type="SAM" id="MobiDB-lite"/>
    </source>
</evidence>
<feature type="transmembrane region" description="Helical" evidence="2">
    <location>
        <begin position="21"/>
        <end position="42"/>
    </location>
</feature>
<evidence type="ECO:0000313" key="4">
    <source>
        <dbReference type="EMBL" id="GMH20790.1"/>
    </source>
</evidence>
<reference evidence="4" key="1">
    <citation type="submission" date="2023-05" db="EMBL/GenBank/DDBJ databases">
        <title>Nepenthes gracilis genome sequencing.</title>
        <authorList>
            <person name="Fukushima K."/>
        </authorList>
    </citation>
    <scope>NUCLEOTIDE SEQUENCE</scope>
    <source>
        <strain evidence="4">SING2019-196</strain>
    </source>
</reference>
<keyword evidence="5" id="KW-1185">Reference proteome</keyword>
<proteinExistence type="predicted"/>
<keyword evidence="2" id="KW-1133">Transmembrane helix</keyword>
<protein>
    <recommendedName>
        <fullName evidence="3">TOD1/MUCI70 glycosyltransferase-like domain-containing protein</fullName>
    </recommendedName>
</protein>
<keyword evidence="2" id="KW-0812">Transmembrane</keyword>
<sequence>MGKAKATSTSAASPLLFQSKPLCFSCLYLFTSLFIALCLSLSPTKCIFRSSPFDPIQFPLFSYPSSYGEHKHSLPTFRSSCSSPVYFSDYGTALKEIRQSYWNSTSSSTLRYMAGEADSFGGNFSVRRRISFFDLRENAADVPCGFMKPFPINVDDQIAMEGCNEVVVVSAIFGDHDKIRQPKGIAAKTLDMVCFFMFVEDSTLRGLLRQNLISGQSHVYKIGAWRLVNVSVDGLYSSPSLNGVIPKYLVHRLFPNSKYSIWVDAKMQLVADPLLLIHSLVMKENVDMAISKHPYFVNTIDEAMATARWRKWLDVEALKMQLETYCENGLRPWSPKKLPYPSDVPDSAVILRRHGVAGDLFSCLMFNELAAFNPRDQLAFAFVRDKMRPRLRINMFDVEVLEKIAVEFRHNIKRDGPIGPPSEPKTTRAQPDLSVSGGGVGSCRKYLMEMWGESHD</sequence>
<evidence type="ECO:0000313" key="5">
    <source>
        <dbReference type="Proteomes" id="UP001279734"/>
    </source>
</evidence>
<dbReference type="PANTHER" id="PTHR12956">
    <property type="entry name" value="ALKALINE CERAMIDASE-RELATED"/>
    <property type="match status" value="1"/>
</dbReference>
<dbReference type="PANTHER" id="PTHR12956:SF13">
    <property type="entry name" value="ALKALINE CERAMIDASE TOD1"/>
    <property type="match status" value="1"/>
</dbReference>
<name>A0AAD3XYC6_NEPGR</name>
<evidence type="ECO:0000259" key="3">
    <source>
        <dbReference type="Pfam" id="PF04765"/>
    </source>
</evidence>
<keyword evidence="2" id="KW-0472">Membrane</keyword>
<dbReference type="EMBL" id="BSYO01000022">
    <property type="protein sequence ID" value="GMH20790.1"/>
    <property type="molecule type" value="Genomic_DNA"/>
</dbReference>
<dbReference type="Pfam" id="PF04765">
    <property type="entry name" value="TOD1_MUCI70"/>
    <property type="match status" value="1"/>
</dbReference>
<dbReference type="InterPro" id="IPR048354">
    <property type="entry name" value="TOD1_MUCI70_glycTrfase_dom"/>
</dbReference>
<dbReference type="AlphaFoldDB" id="A0AAD3XYC6"/>
<gene>
    <name evidence="4" type="ORF">Nepgr_022632</name>
</gene>
<dbReference type="Proteomes" id="UP001279734">
    <property type="component" value="Unassembled WGS sequence"/>
</dbReference>
<evidence type="ECO:0000256" key="2">
    <source>
        <dbReference type="SAM" id="Phobius"/>
    </source>
</evidence>
<feature type="region of interest" description="Disordered" evidence="1">
    <location>
        <begin position="415"/>
        <end position="438"/>
    </location>
</feature>
<feature type="domain" description="TOD1/MUCI70 glycosyltransferase-like" evidence="3">
    <location>
        <begin position="115"/>
        <end position="410"/>
    </location>
</feature>